<protein>
    <submittedName>
        <fullName evidence="1">Uncharacterized protein</fullName>
    </submittedName>
</protein>
<reference evidence="1 2" key="1">
    <citation type="journal article" date="2011" name="J. Gen. Appl. Microbiol.">
        <title>Draft genome sequencing of the enigmatic basidiomycete Mixia osmundae.</title>
        <authorList>
            <person name="Nishida H."/>
            <person name="Nagatsuka Y."/>
            <person name="Sugiyama J."/>
        </authorList>
    </citation>
    <scope>NUCLEOTIDE SEQUENCE [LARGE SCALE GENOMIC DNA]</scope>
    <source>
        <strain evidence="2">CBS 9802 / IAM 14324 / JCM 22182 / KY 12970</strain>
    </source>
</reference>
<dbReference type="Proteomes" id="UP000009131">
    <property type="component" value="Unassembled WGS sequence"/>
</dbReference>
<dbReference type="AlphaFoldDB" id="G7DXI4"/>
<name>G7DXI4_MIXOS</name>
<dbReference type="EMBL" id="BABT02000061">
    <property type="protein sequence ID" value="GAA95294.1"/>
    <property type="molecule type" value="Genomic_DNA"/>
</dbReference>
<organism evidence="1 2">
    <name type="scientific">Mixia osmundae (strain CBS 9802 / IAM 14324 / JCM 22182 / KY 12970)</name>
    <dbReference type="NCBI Taxonomy" id="764103"/>
    <lineage>
        <taxon>Eukaryota</taxon>
        <taxon>Fungi</taxon>
        <taxon>Dikarya</taxon>
        <taxon>Basidiomycota</taxon>
        <taxon>Pucciniomycotina</taxon>
        <taxon>Mixiomycetes</taxon>
        <taxon>Mixiales</taxon>
        <taxon>Mixiaceae</taxon>
        <taxon>Mixia</taxon>
    </lineage>
</organism>
<sequence length="136" mass="15393">MSVRTRSSPERSIVCPCCRPSRCMRRSYAWRQSMMIELTASCHCGWRYQHCSALISRERAKKTLTALGSHSGQRPRQVKHVRISFEQARGDHGSVHEPIKYDYRLDVAAARSRQCVLYAGASSGSSSRTQDLVSKC</sequence>
<evidence type="ECO:0000313" key="2">
    <source>
        <dbReference type="Proteomes" id="UP000009131"/>
    </source>
</evidence>
<reference evidence="1 2" key="2">
    <citation type="journal article" date="2012" name="Open Biol.">
        <title>Characteristics of nucleosomes and linker DNA regions on the genome of the basidiomycete Mixia osmundae revealed by mono- and dinucleosome mapping.</title>
        <authorList>
            <person name="Nishida H."/>
            <person name="Kondo S."/>
            <person name="Matsumoto T."/>
            <person name="Suzuki Y."/>
            <person name="Yoshikawa H."/>
            <person name="Taylor T.D."/>
            <person name="Sugiyama J."/>
        </authorList>
    </citation>
    <scope>NUCLEOTIDE SEQUENCE [LARGE SCALE GENOMIC DNA]</scope>
    <source>
        <strain evidence="2">CBS 9802 / IAM 14324 / JCM 22182 / KY 12970</strain>
    </source>
</reference>
<comment type="caution">
    <text evidence="1">The sequence shown here is derived from an EMBL/GenBank/DDBJ whole genome shotgun (WGS) entry which is preliminary data.</text>
</comment>
<evidence type="ECO:0000313" key="1">
    <source>
        <dbReference type="EMBL" id="GAA95294.1"/>
    </source>
</evidence>
<dbReference type="InParanoid" id="G7DXI4"/>
<accession>G7DXI4</accession>
<gene>
    <name evidence="1" type="primary">Mo01950</name>
    <name evidence="1" type="ORF">E5Q_01950</name>
</gene>
<keyword evidence="2" id="KW-1185">Reference proteome</keyword>
<dbReference type="HOGENOM" id="CLU_1993164_0_0_1"/>
<proteinExistence type="predicted"/>